<evidence type="ECO:0000256" key="1">
    <source>
        <dbReference type="ARBA" id="ARBA00001946"/>
    </source>
</evidence>
<evidence type="ECO:0000313" key="4">
    <source>
        <dbReference type="EMBL" id="SMC17404.1"/>
    </source>
</evidence>
<evidence type="ECO:0000256" key="2">
    <source>
        <dbReference type="ARBA" id="ARBA00022801"/>
    </source>
</evidence>
<dbReference type="OrthoDB" id="9806150at2"/>
<dbReference type="SUPFAM" id="SSF55811">
    <property type="entry name" value="Nudix"/>
    <property type="match status" value="1"/>
</dbReference>
<dbReference type="RefSeq" id="WP_084113514.1">
    <property type="nucleotide sequence ID" value="NZ_FWXH01000002.1"/>
</dbReference>
<dbReference type="Pfam" id="PF00293">
    <property type="entry name" value="NUDIX"/>
    <property type="match status" value="1"/>
</dbReference>
<keyword evidence="5" id="KW-1185">Reference proteome</keyword>
<dbReference type="FunFam" id="3.90.79.10:FF:000024">
    <property type="entry name" value="ADP-ribose pyrophosphatase"/>
    <property type="match status" value="1"/>
</dbReference>
<reference evidence="4 5" key="1">
    <citation type="submission" date="2017-04" db="EMBL/GenBank/DDBJ databases">
        <authorList>
            <person name="Afonso C.L."/>
            <person name="Miller P.J."/>
            <person name="Scott M.A."/>
            <person name="Spackman E."/>
            <person name="Goraichik I."/>
            <person name="Dimitrov K.M."/>
            <person name="Suarez D.L."/>
            <person name="Swayne D.E."/>
        </authorList>
    </citation>
    <scope>NUCLEOTIDE SEQUENCE [LARGE SCALE GENOMIC DNA]</scope>
    <source>
        <strain evidence="4 5">DSM 12555</strain>
    </source>
</reference>
<dbReference type="GO" id="GO:0005829">
    <property type="term" value="C:cytosol"/>
    <property type="evidence" value="ECO:0007669"/>
    <property type="project" value="TreeGrafter"/>
</dbReference>
<dbReference type="PROSITE" id="PS51462">
    <property type="entry name" value="NUDIX"/>
    <property type="match status" value="1"/>
</dbReference>
<organism evidence="4 5">
    <name type="scientific">Clostridium acidisoli DSM 12555</name>
    <dbReference type="NCBI Taxonomy" id="1121291"/>
    <lineage>
        <taxon>Bacteria</taxon>
        <taxon>Bacillati</taxon>
        <taxon>Bacillota</taxon>
        <taxon>Clostridia</taxon>
        <taxon>Eubacteriales</taxon>
        <taxon>Clostridiaceae</taxon>
        <taxon>Clostridium</taxon>
    </lineage>
</organism>
<dbReference type="Proteomes" id="UP000192468">
    <property type="component" value="Unassembled WGS sequence"/>
</dbReference>
<dbReference type="AlphaFoldDB" id="A0A1W1X0G8"/>
<protein>
    <submittedName>
        <fullName evidence="4">ADP-ribose pyrophosphatase</fullName>
    </submittedName>
</protein>
<dbReference type="InterPro" id="IPR020476">
    <property type="entry name" value="Nudix_hydrolase"/>
</dbReference>
<keyword evidence="2" id="KW-0378">Hydrolase</keyword>
<dbReference type="PRINTS" id="PR00502">
    <property type="entry name" value="NUDIXFAMILY"/>
</dbReference>
<gene>
    <name evidence="4" type="ORF">SAMN02745134_00319</name>
</gene>
<dbReference type="InterPro" id="IPR015797">
    <property type="entry name" value="NUDIX_hydrolase-like_dom_sf"/>
</dbReference>
<dbReference type="PANTHER" id="PTHR11839:SF18">
    <property type="entry name" value="NUDIX HYDROLASE DOMAIN-CONTAINING PROTEIN"/>
    <property type="match status" value="1"/>
</dbReference>
<name>A0A1W1X0G8_9CLOT</name>
<evidence type="ECO:0000259" key="3">
    <source>
        <dbReference type="PROSITE" id="PS51462"/>
    </source>
</evidence>
<dbReference type="EMBL" id="FWXH01000002">
    <property type="protein sequence ID" value="SMC17404.1"/>
    <property type="molecule type" value="Genomic_DNA"/>
</dbReference>
<dbReference type="STRING" id="1121291.SAMN02745134_00319"/>
<evidence type="ECO:0000313" key="5">
    <source>
        <dbReference type="Proteomes" id="UP000192468"/>
    </source>
</evidence>
<accession>A0A1W1X0G8</accession>
<dbReference type="GO" id="GO:0006753">
    <property type="term" value="P:nucleoside phosphate metabolic process"/>
    <property type="evidence" value="ECO:0007669"/>
    <property type="project" value="TreeGrafter"/>
</dbReference>
<comment type="cofactor">
    <cofactor evidence="1">
        <name>Mg(2+)</name>
        <dbReference type="ChEBI" id="CHEBI:18420"/>
    </cofactor>
</comment>
<dbReference type="Gene3D" id="3.90.79.10">
    <property type="entry name" value="Nucleoside Triphosphate Pyrophosphohydrolase"/>
    <property type="match status" value="1"/>
</dbReference>
<dbReference type="InterPro" id="IPR000086">
    <property type="entry name" value="NUDIX_hydrolase_dom"/>
</dbReference>
<dbReference type="GO" id="GO:0016787">
    <property type="term" value="F:hydrolase activity"/>
    <property type="evidence" value="ECO:0007669"/>
    <property type="project" value="UniProtKB-KW"/>
</dbReference>
<proteinExistence type="predicted"/>
<dbReference type="PANTHER" id="PTHR11839">
    <property type="entry name" value="UDP/ADP-SUGAR PYROPHOSPHATASE"/>
    <property type="match status" value="1"/>
</dbReference>
<dbReference type="GO" id="GO:0019693">
    <property type="term" value="P:ribose phosphate metabolic process"/>
    <property type="evidence" value="ECO:0007669"/>
    <property type="project" value="TreeGrafter"/>
</dbReference>
<sequence>MNFVEETVNKEKKYEGKVIELYLHKVKLPNGKFANREVITHPGGVAILAYKDSETILMVEQYRKPVEKVLIELPAGKIEKGESTEVCGRRELEEETGFKANYFQYLGKIVTTPGFCNEHIYLYKAEKLYKGNIGGDDDEFLNLREVKIKDIKQMIKNGDIIDAKTISCFMYL</sequence>
<feature type="domain" description="Nudix hydrolase" evidence="3">
    <location>
        <begin position="39"/>
        <end position="168"/>
    </location>
</feature>
<dbReference type="CDD" id="cd03424">
    <property type="entry name" value="NUDIX_ADPRase_Nudt5_UGPPase_Nudt14"/>
    <property type="match status" value="1"/>
</dbReference>